<evidence type="ECO:0000256" key="2">
    <source>
        <dbReference type="SAM" id="SignalP"/>
    </source>
</evidence>
<gene>
    <name evidence="3" type="ORF">K0M31_017190</name>
</gene>
<sequence>SLRRKGFLVLSIFDHLAAIVVSFACHLSKHLNNFEYSVSAYLTRELRLQPPNVSLRVSSIRSLSPCSLPKERTVQAQHPFSSDNPYRNGRLEINTPGVSPQLRRARNTEISGASRFVGSQPDIDIHLFP</sequence>
<name>A0AA40KSF5_9HYME</name>
<protein>
    <submittedName>
        <fullName evidence="3">Uncharacterized protein</fullName>
    </submittedName>
</protein>
<dbReference type="AlphaFoldDB" id="A0AA40KSF5"/>
<reference evidence="3" key="1">
    <citation type="submission" date="2021-10" db="EMBL/GenBank/DDBJ databases">
        <title>Melipona bicolor Genome sequencing and assembly.</title>
        <authorList>
            <person name="Araujo N.S."/>
            <person name="Arias M.C."/>
        </authorList>
    </citation>
    <scope>NUCLEOTIDE SEQUENCE</scope>
    <source>
        <strain evidence="3">USP_2M_L1-L4_2017</strain>
        <tissue evidence="3">Whole body</tissue>
    </source>
</reference>
<organism evidence="3 4">
    <name type="scientific">Melipona bicolor</name>
    <dbReference type="NCBI Taxonomy" id="60889"/>
    <lineage>
        <taxon>Eukaryota</taxon>
        <taxon>Metazoa</taxon>
        <taxon>Ecdysozoa</taxon>
        <taxon>Arthropoda</taxon>
        <taxon>Hexapoda</taxon>
        <taxon>Insecta</taxon>
        <taxon>Pterygota</taxon>
        <taxon>Neoptera</taxon>
        <taxon>Endopterygota</taxon>
        <taxon>Hymenoptera</taxon>
        <taxon>Apocrita</taxon>
        <taxon>Aculeata</taxon>
        <taxon>Apoidea</taxon>
        <taxon>Anthophila</taxon>
        <taxon>Apidae</taxon>
        <taxon>Melipona</taxon>
    </lineage>
</organism>
<feature type="region of interest" description="Disordered" evidence="1">
    <location>
        <begin position="74"/>
        <end position="97"/>
    </location>
</feature>
<feature type="chain" id="PRO_5041202161" evidence="2">
    <location>
        <begin position="19"/>
        <end position="129"/>
    </location>
</feature>
<accession>A0AA40KSF5</accession>
<comment type="caution">
    <text evidence="3">The sequence shown here is derived from an EMBL/GenBank/DDBJ whole genome shotgun (WGS) entry which is preliminary data.</text>
</comment>
<evidence type="ECO:0000313" key="3">
    <source>
        <dbReference type="EMBL" id="KAK1130886.1"/>
    </source>
</evidence>
<evidence type="ECO:0000256" key="1">
    <source>
        <dbReference type="SAM" id="MobiDB-lite"/>
    </source>
</evidence>
<evidence type="ECO:0000313" key="4">
    <source>
        <dbReference type="Proteomes" id="UP001177670"/>
    </source>
</evidence>
<keyword evidence="2" id="KW-0732">Signal</keyword>
<proteinExistence type="predicted"/>
<dbReference type="EMBL" id="JAHYIQ010000006">
    <property type="protein sequence ID" value="KAK1130886.1"/>
    <property type="molecule type" value="Genomic_DNA"/>
</dbReference>
<feature type="compositionally biased region" description="Polar residues" evidence="1">
    <location>
        <begin position="74"/>
        <end position="85"/>
    </location>
</feature>
<keyword evidence="4" id="KW-1185">Reference proteome</keyword>
<feature type="signal peptide" evidence="2">
    <location>
        <begin position="1"/>
        <end position="18"/>
    </location>
</feature>
<feature type="non-terminal residue" evidence="3">
    <location>
        <position position="1"/>
    </location>
</feature>
<dbReference type="Proteomes" id="UP001177670">
    <property type="component" value="Unassembled WGS sequence"/>
</dbReference>